<sequence length="518" mass="58085">MSLAWKDYLSRPAEFQALLAKLLGVDSTDAGLEYLDKDTIEAIRRLNLDTSLMRDSYLRGYQLFAAKFLVVQRKMLLGDEMGLGKTLQAISAAAHVCAKNKMRKGTARVLIVAPASLLINWEREIQKFSLLRAFVAHGQQRASASKEWNTRGGMLITTYETLRTLDLREPTMVIVDEAHMIKNPEAQRTKAVVEQLEVAEYAMLMTGTPIENKLDEFSTLLTLLDPEMGQESSKVTSPREFKRIIAPLYLRRNQSDVLDELPEKVEATDWVELTQRDREIYREAIVDGAWMAARRAAMISGPNSAKMTRIRELVEEAREEGRNVLIFSYFRDVLDLLQREFHQCSVGIIDGSVSAGRRQKLVDALGNSGHLLLAQITAGGVGLNIQHSSVVIFTEVQVKPSLEDQAIARSHRMGQINVVNVHRIAGRNTIDERLLEIVANKREVFNKFAREAESARIYDAKDITEIKIAQSIIESERIRLGIRSTTPVTIGNPTDSGQNASPSAKSPSRSAQSKRNNR</sequence>
<dbReference type="SUPFAM" id="SSF52540">
    <property type="entry name" value="P-loop containing nucleoside triphosphate hydrolases"/>
    <property type="match status" value="2"/>
</dbReference>
<dbReference type="CDD" id="cd18793">
    <property type="entry name" value="SF2_C_SNF"/>
    <property type="match status" value="1"/>
</dbReference>
<dbReference type="HOGENOM" id="CLU_000315_17_4_11"/>
<dbReference type="InterPro" id="IPR049730">
    <property type="entry name" value="SNF2/RAD54-like_C"/>
</dbReference>
<gene>
    <name evidence="5" type="ORF">B843_12675</name>
</gene>
<feature type="domain" description="Helicase C-terminal" evidence="4">
    <location>
        <begin position="309"/>
        <end position="463"/>
    </location>
</feature>
<dbReference type="Proteomes" id="UP000019222">
    <property type="component" value="Chromosome"/>
</dbReference>
<dbReference type="CDD" id="cd17919">
    <property type="entry name" value="DEXHc_Snf"/>
    <property type="match status" value="1"/>
</dbReference>
<keyword evidence="6" id="KW-1185">Reference proteome</keyword>
<dbReference type="EMBL" id="CP004353">
    <property type="protein sequence ID" value="AHI23911.1"/>
    <property type="molecule type" value="Genomic_DNA"/>
</dbReference>
<dbReference type="STRING" id="1224164.B843_12675"/>
<evidence type="ECO:0000313" key="6">
    <source>
        <dbReference type="Proteomes" id="UP000019222"/>
    </source>
</evidence>
<dbReference type="InterPro" id="IPR038718">
    <property type="entry name" value="SNF2-like_sf"/>
</dbReference>
<protein>
    <recommendedName>
        <fullName evidence="7">Helicase</fullName>
    </recommendedName>
</protein>
<dbReference type="InterPro" id="IPR027417">
    <property type="entry name" value="P-loop_NTPase"/>
</dbReference>
<dbReference type="Gene3D" id="3.40.50.10810">
    <property type="entry name" value="Tandem AAA-ATPase domain"/>
    <property type="match status" value="1"/>
</dbReference>
<organism evidence="5 6">
    <name type="scientific">Corynebacterium vitaeruminis DSM 20294</name>
    <dbReference type="NCBI Taxonomy" id="1224164"/>
    <lineage>
        <taxon>Bacteria</taxon>
        <taxon>Bacillati</taxon>
        <taxon>Actinomycetota</taxon>
        <taxon>Actinomycetes</taxon>
        <taxon>Mycobacteriales</taxon>
        <taxon>Corynebacteriaceae</taxon>
        <taxon>Corynebacterium</taxon>
    </lineage>
</organism>
<dbReference type="InterPro" id="IPR000330">
    <property type="entry name" value="SNF2_N"/>
</dbReference>
<dbReference type="SMART" id="SM00487">
    <property type="entry name" value="DEXDc"/>
    <property type="match status" value="1"/>
</dbReference>
<feature type="compositionally biased region" description="Polar residues" evidence="2">
    <location>
        <begin position="484"/>
        <end position="500"/>
    </location>
</feature>
<dbReference type="Gene3D" id="3.40.50.300">
    <property type="entry name" value="P-loop containing nucleotide triphosphate hydrolases"/>
    <property type="match status" value="1"/>
</dbReference>
<dbReference type="PATRIC" id="fig|1224164.3.peg.2560"/>
<dbReference type="SMART" id="SM00490">
    <property type="entry name" value="HELICc"/>
    <property type="match status" value="1"/>
</dbReference>
<dbReference type="eggNOG" id="COG0553">
    <property type="taxonomic scope" value="Bacteria"/>
</dbReference>
<evidence type="ECO:0000259" key="4">
    <source>
        <dbReference type="PROSITE" id="PS51194"/>
    </source>
</evidence>
<proteinExistence type="predicted"/>
<dbReference type="Pfam" id="PF00271">
    <property type="entry name" value="Helicase_C"/>
    <property type="match status" value="1"/>
</dbReference>
<keyword evidence="1" id="KW-0378">Hydrolase</keyword>
<feature type="region of interest" description="Disordered" evidence="2">
    <location>
        <begin position="484"/>
        <end position="518"/>
    </location>
</feature>
<feature type="compositionally biased region" description="Low complexity" evidence="2">
    <location>
        <begin position="501"/>
        <end position="518"/>
    </location>
</feature>
<evidence type="ECO:0000256" key="2">
    <source>
        <dbReference type="SAM" id="MobiDB-lite"/>
    </source>
</evidence>
<dbReference type="AlphaFoldDB" id="W5Y3U5"/>
<reference evidence="5 6" key="1">
    <citation type="submission" date="2013-02" db="EMBL/GenBank/DDBJ databases">
        <title>The complete genome sequence of Corynebacterium vitaeruminis DSM 20294.</title>
        <authorList>
            <person name="Ruckert C."/>
            <person name="Albersmeier A."/>
            <person name="Kalinowski J."/>
        </authorList>
    </citation>
    <scope>NUCLEOTIDE SEQUENCE [LARGE SCALE GENOMIC DNA]</scope>
    <source>
        <strain evidence="6">ATCC 10234</strain>
    </source>
</reference>
<feature type="domain" description="Helicase ATP-binding" evidence="3">
    <location>
        <begin position="66"/>
        <end position="227"/>
    </location>
</feature>
<dbReference type="PROSITE" id="PS51194">
    <property type="entry name" value="HELICASE_CTER"/>
    <property type="match status" value="1"/>
</dbReference>
<dbReference type="GO" id="GO:0016787">
    <property type="term" value="F:hydrolase activity"/>
    <property type="evidence" value="ECO:0007669"/>
    <property type="project" value="UniProtKB-KW"/>
</dbReference>
<evidence type="ECO:0000313" key="5">
    <source>
        <dbReference type="EMBL" id="AHI23911.1"/>
    </source>
</evidence>
<evidence type="ECO:0000256" key="1">
    <source>
        <dbReference type="ARBA" id="ARBA00022801"/>
    </source>
</evidence>
<evidence type="ECO:0008006" key="7">
    <source>
        <dbReference type="Google" id="ProtNLM"/>
    </source>
</evidence>
<dbReference type="KEGG" id="cvt:B843_12675"/>
<dbReference type="Pfam" id="PF00176">
    <property type="entry name" value="SNF2-rel_dom"/>
    <property type="match status" value="1"/>
</dbReference>
<dbReference type="GO" id="GO:0005524">
    <property type="term" value="F:ATP binding"/>
    <property type="evidence" value="ECO:0007669"/>
    <property type="project" value="InterPro"/>
</dbReference>
<accession>W5Y3U5</accession>
<dbReference type="PANTHER" id="PTHR10799">
    <property type="entry name" value="SNF2/RAD54 HELICASE FAMILY"/>
    <property type="match status" value="1"/>
</dbReference>
<name>W5Y3U5_9CORY</name>
<dbReference type="PROSITE" id="PS51192">
    <property type="entry name" value="HELICASE_ATP_BIND_1"/>
    <property type="match status" value="1"/>
</dbReference>
<dbReference type="InterPro" id="IPR014001">
    <property type="entry name" value="Helicase_ATP-bd"/>
</dbReference>
<evidence type="ECO:0000259" key="3">
    <source>
        <dbReference type="PROSITE" id="PS51192"/>
    </source>
</evidence>
<dbReference type="InterPro" id="IPR001650">
    <property type="entry name" value="Helicase_C-like"/>
</dbReference>